<dbReference type="HOGENOM" id="CLU_340488_0_0_1"/>
<dbReference type="EMBL" id="DS985246">
    <property type="protein sequence ID" value="EDV24163.1"/>
    <property type="molecule type" value="Genomic_DNA"/>
</dbReference>
<reference evidence="2 3" key="1">
    <citation type="journal article" date="2008" name="Nature">
        <title>The Trichoplax genome and the nature of placozoans.</title>
        <authorList>
            <person name="Srivastava M."/>
            <person name="Begovic E."/>
            <person name="Chapman J."/>
            <person name="Putnam N.H."/>
            <person name="Hellsten U."/>
            <person name="Kawashima T."/>
            <person name="Kuo A."/>
            <person name="Mitros T."/>
            <person name="Salamov A."/>
            <person name="Carpenter M.L."/>
            <person name="Signorovitch A.Y."/>
            <person name="Moreno M.A."/>
            <person name="Kamm K."/>
            <person name="Grimwood J."/>
            <person name="Schmutz J."/>
            <person name="Shapiro H."/>
            <person name="Grigoriev I.V."/>
            <person name="Buss L.W."/>
            <person name="Schierwater B."/>
            <person name="Dellaporta S.L."/>
            <person name="Rokhsar D.S."/>
        </authorList>
    </citation>
    <scope>NUCLEOTIDE SEQUENCE [LARGE SCALE GENOMIC DNA]</scope>
    <source>
        <strain evidence="2 3">Grell-BS-1999</strain>
    </source>
</reference>
<dbReference type="GO" id="GO:0009986">
    <property type="term" value="C:cell surface"/>
    <property type="evidence" value="ECO:0000318"/>
    <property type="project" value="GO_Central"/>
</dbReference>
<name>B3RZ92_TRIAD</name>
<dbReference type="GO" id="GO:0050806">
    <property type="term" value="P:positive regulation of synaptic transmission"/>
    <property type="evidence" value="ECO:0000318"/>
    <property type="project" value="GO_Central"/>
</dbReference>
<dbReference type="RefSeq" id="XP_002113689.1">
    <property type="nucleotide sequence ID" value="XM_002113653.1"/>
</dbReference>
<protein>
    <recommendedName>
        <fullName evidence="4">Cadherin domain-containing protein</fullName>
    </recommendedName>
</protein>
<dbReference type="Proteomes" id="UP000009022">
    <property type="component" value="Unassembled WGS sequence"/>
</dbReference>
<dbReference type="PANTHER" id="PTHR14139">
    <property type="entry name" value="CALSYNTENIN"/>
    <property type="match status" value="1"/>
</dbReference>
<dbReference type="OrthoDB" id="10012272at2759"/>
<proteinExistence type="predicted"/>
<dbReference type="Gene3D" id="2.60.120.200">
    <property type="match status" value="1"/>
</dbReference>
<keyword evidence="1" id="KW-0812">Transmembrane</keyword>
<gene>
    <name evidence="2" type="ORF">TRIADDRAFT_57370</name>
</gene>
<dbReference type="SUPFAM" id="SSF49899">
    <property type="entry name" value="Concanavalin A-like lectins/glucanases"/>
    <property type="match status" value="1"/>
</dbReference>
<evidence type="ECO:0000313" key="2">
    <source>
        <dbReference type="EMBL" id="EDV24163.1"/>
    </source>
</evidence>
<dbReference type="CTD" id="6754901"/>
<evidence type="ECO:0008006" key="4">
    <source>
        <dbReference type="Google" id="ProtNLM"/>
    </source>
</evidence>
<keyword evidence="3" id="KW-1185">Reference proteome</keyword>
<keyword evidence="1" id="KW-1133">Transmembrane helix</keyword>
<keyword evidence="1" id="KW-0472">Membrane</keyword>
<dbReference type="PhylomeDB" id="B3RZ92"/>
<evidence type="ECO:0000313" key="3">
    <source>
        <dbReference type="Proteomes" id="UP000009022"/>
    </source>
</evidence>
<dbReference type="AlphaFoldDB" id="B3RZ92"/>
<dbReference type="InterPro" id="IPR013320">
    <property type="entry name" value="ConA-like_dom_sf"/>
</dbReference>
<dbReference type="PANTHER" id="PTHR14139:SF2">
    <property type="entry name" value="CALSYNTENIN-1"/>
    <property type="match status" value="1"/>
</dbReference>
<dbReference type="FunCoup" id="B3RZ92">
    <property type="interactions" value="1236"/>
</dbReference>
<accession>B3RZ92</accession>
<dbReference type="InParanoid" id="B3RZ92"/>
<sequence length="834" mass="94856">MSLAEYTDEISQMNEGMAPEFTSEAYVLTYSKYLKSNSEAIVEPNLIVKYKGLNQQRDGGLEVQILDGGNIPFKIMPTDEVYAIDDVDNSYSYAREFKVVSTRSITCDNDGVYIFHAIALHSTTPNQTSKRITVQVNVLLNEDSFPKMVNRSLTVVARKGRSNLDILKIPAEPKSCGSDICIISNYAIADKAFRNLFQVSNQGYLSIIGKLSERIGKYSFEVVAYDCRGVSTINTKTVITVINQFATVPSIKFARTETIFNPCQSPTTIGNIRATNLKNQNIHSVNITVDLSVDKRGVEACYRAAHSQIFEYHRCVGKKFFYDLFDDSRLPAWSKGNILKIPNSISNAYRAAYTMDQKSVIAVPKGIIQDGIGTDNYTFASRIKLNSSKRMQILVTLNQSPTSDTFIKLKIVDSRFQLDLGESKTKAKITTIYFPNFIVQSNLWYQILLVTNVKSRYTKMMVNGETLHSMYAYINRHYDKVDTPFAVTIGHMDARQSFQGIIADVSIAFNIFPKFKMDYCVPQCKEGIYIKLNHEDRSRLSFLHPDRHIFTYPAINNNNDLAAIVQGITYYNQFSHPEFGNRIVDIRIGINHNRDIISIKHVIRIAKSLALEPNITITGNDHLIMRMDDKNIALMKYSRINYHHICKRSHLDKAIIQLLHRNHRCAFIKIDKVLATNVGLTVLEDKGNIILSGVASVSTYQQILNTLYYYNYCPPSVTENIVTAQVYSNSQRFASNLKYYFIHKNSGGKEGSDNLTDSEDKVHWFSIKNKDLWESIYPPVIVLILSSLIIFIIILIANRYNKGKNEIKMTTPVHKGKLSNLKLTYNRLETYKFD</sequence>
<dbReference type="GO" id="GO:0051965">
    <property type="term" value="P:positive regulation of synapse assembly"/>
    <property type="evidence" value="ECO:0000318"/>
    <property type="project" value="GO_Central"/>
</dbReference>
<organism evidence="2 3">
    <name type="scientific">Trichoplax adhaerens</name>
    <name type="common">Trichoplax reptans</name>
    <dbReference type="NCBI Taxonomy" id="10228"/>
    <lineage>
        <taxon>Eukaryota</taxon>
        <taxon>Metazoa</taxon>
        <taxon>Placozoa</taxon>
        <taxon>Uniplacotomia</taxon>
        <taxon>Trichoplacea</taxon>
        <taxon>Trichoplacidae</taxon>
        <taxon>Trichoplax</taxon>
    </lineage>
</organism>
<dbReference type="GO" id="GO:0045211">
    <property type="term" value="C:postsynaptic membrane"/>
    <property type="evidence" value="ECO:0000318"/>
    <property type="project" value="GO_Central"/>
</dbReference>
<dbReference type="KEGG" id="tad:TRIADDRAFT_57370"/>
<dbReference type="GeneID" id="6754901"/>
<evidence type="ECO:0000256" key="1">
    <source>
        <dbReference type="SAM" id="Phobius"/>
    </source>
</evidence>
<feature type="transmembrane region" description="Helical" evidence="1">
    <location>
        <begin position="776"/>
        <end position="797"/>
    </location>
</feature>
<dbReference type="STRING" id="10228.B3RZ92"/>